<organism evidence="2 3">
    <name type="scientific">Phaseolus angularis</name>
    <name type="common">Azuki bean</name>
    <name type="synonym">Vigna angularis</name>
    <dbReference type="NCBI Taxonomy" id="3914"/>
    <lineage>
        <taxon>Eukaryota</taxon>
        <taxon>Viridiplantae</taxon>
        <taxon>Streptophyta</taxon>
        <taxon>Embryophyta</taxon>
        <taxon>Tracheophyta</taxon>
        <taxon>Spermatophyta</taxon>
        <taxon>Magnoliopsida</taxon>
        <taxon>eudicotyledons</taxon>
        <taxon>Gunneridae</taxon>
        <taxon>Pentapetalae</taxon>
        <taxon>rosids</taxon>
        <taxon>fabids</taxon>
        <taxon>Fabales</taxon>
        <taxon>Fabaceae</taxon>
        <taxon>Papilionoideae</taxon>
        <taxon>50 kb inversion clade</taxon>
        <taxon>NPAAA clade</taxon>
        <taxon>indigoferoid/millettioid clade</taxon>
        <taxon>Phaseoleae</taxon>
        <taxon>Vigna</taxon>
    </lineage>
</organism>
<dbReference type="GO" id="GO:0046872">
    <property type="term" value="F:metal ion binding"/>
    <property type="evidence" value="ECO:0007669"/>
    <property type="project" value="InterPro"/>
</dbReference>
<accession>A0A0L9VSR7</accession>
<sequence>MVQLNLEWYVRKEDRHRPEIRAAFHMDDGGMSEGSLAEGSKVEKDDDESSDEGTWEVGAEERLRKNNEDLRALNAKIGVLTRELFEICQTPIFTEEDACGTDEEVAGGVDEAPEVGGDEEAEVGRDCVFKQQGDDNAVDDPLGAYTEIIGNVHRIVMFGRFITITVICVAISLDFETLPQLTLHDCGVKILKATEIWDGDDKYNGKNMPQYTTMIASEDIGRQILTYGERKPLEQFLKEVDAITLNDISKFSQKIITSPLTMASYGDVMNRLAASSMQNERFCSASGHGTHTSSSATGVVVENASFMGLAKGWQEVVLHQLG</sequence>
<name>A0A0L9VSR7_PHAAN</name>
<dbReference type="EMBL" id="CM003381">
    <property type="protein sequence ID" value="KOM58121.1"/>
    <property type="molecule type" value="Genomic_DNA"/>
</dbReference>
<proteinExistence type="predicted"/>
<feature type="region of interest" description="Disordered" evidence="1">
    <location>
        <begin position="22"/>
        <end position="58"/>
    </location>
</feature>
<gene>
    <name evidence="2" type="ORF">LR48_Vigan11g115500</name>
</gene>
<dbReference type="Gramene" id="KOM58121">
    <property type="protein sequence ID" value="KOM58121"/>
    <property type="gene ID" value="LR48_Vigan11g115500"/>
</dbReference>
<dbReference type="Proteomes" id="UP000053144">
    <property type="component" value="Chromosome 11"/>
</dbReference>
<feature type="compositionally biased region" description="Acidic residues" evidence="1">
    <location>
        <begin position="45"/>
        <end position="54"/>
    </location>
</feature>
<dbReference type="STRING" id="3914.A0A0L9VSR7"/>
<reference evidence="3" key="1">
    <citation type="journal article" date="2015" name="Proc. Natl. Acad. Sci. U.S.A.">
        <title>Genome sequencing of adzuki bean (Vigna angularis) provides insight into high starch and low fat accumulation and domestication.</title>
        <authorList>
            <person name="Yang K."/>
            <person name="Tian Z."/>
            <person name="Chen C."/>
            <person name="Luo L."/>
            <person name="Zhao B."/>
            <person name="Wang Z."/>
            <person name="Yu L."/>
            <person name="Li Y."/>
            <person name="Sun Y."/>
            <person name="Li W."/>
            <person name="Chen Y."/>
            <person name="Li Y."/>
            <person name="Zhang Y."/>
            <person name="Ai D."/>
            <person name="Zhao J."/>
            <person name="Shang C."/>
            <person name="Ma Y."/>
            <person name="Wu B."/>
            <person name="Wang M."/>
            <person name="Gao L."/>
            <person name="Sun D."/>
            <person name="Zhang P."/>
            <person name="Guo F."/>
            <person name="Wang W."/>
            <person name="Li Y."/>
            <person name="Wang J."/>
            <person name="Varshney R.K."/>
            <person name="Wang J."/>
            <person name="Ling H.Q."/>
            <person name="Wan P."/>
        </authorList>
    </citation>
    <scope>NUCLEOTIDE SEQUENCE</scope>
    <source>
        <strain evidence="3">cv. Jingnong 6</strain>
    </source>
</reference>
<evidence type="ECO:0000256" key="1">
    <source>
        <dbReference type="SAM" id="MobiDB-lite"/>
    </source>
</evidence>
<dbReference type="SUPFAM" id="SSF63411">
    <property type="entry name" value="LuxS/MPP-like metallohydrolase"/>
    <property type="match status" value="1"/>
</dbReference>
<dbReference type="Gene3D" id="3.30.830.10">
    <property type="entry name" value="Metalloenzyme, LuxS/M16 peptidase-like"/>
    <property type="match status" value="1"/>
</dbReference>
<evidence type="ECO:0000313" key="3">
    <source>
        <dbReference type="Proteomes" id="UP000053144"/>
    </source>
</evidence>
<protein>
    <submittedName>
        <fullName evidence="2">Uncharacterized protein</fullName>
    </submittedName>
</protein>
<dbReference type="PANTHER" id="PTHR11851:SF203">
    <property type="entry name" value="MITOCHONDRIAL-PROCESSING PEPTIDASE SUBUNIT ALPHA-1, MITOCHONDRIAL-RELATED"/>
    <property type="match status" value="1"/>
</dbReference>
<dbReference type="GO" id="GO:0005739">
    <property type="term" value="C:mitochondrion"/>
    <property type="evidence" value="ECO:0007669"/>
    <property type="project" value="TreeGrafter"/>
</dbReference>
<dbReference type="PANTHER" id="PTHR11851">
    <property type="entry name" value="METALLOPROTEASE"/>
    <property type="match status" value="1"/>
</dbReference>
<dbReference type="InterPro" id="IPR011249">
    <property type="entry name" value="Metalloenz_LuxS/M16"/>
</dbReference>
<dbReference type="InterPro" id="IPR050361">
    <property type="entry name" value="MPP/UQCRC_Complex"/>
</dbReference>
<evidence type="ECO:0000313" key="2">
    <source>
        <dbReference type="EMBL" id="KOM58121.1"/>
    </source>
</evidence>
<dbReference type="AlphaFoldDB" id="A0A0L9VSR7"/>